<feature type="transmembrane region" description="Helical" evidence="7">
    <location>
        <begin position="283"/>
        <end position="303"/>
    </location>
</feature>
<keyword evidence="2" id="KW-0813">Transport</keyword>
<dbReference type="InterPro" id="IPR020846">
    <property type="entry name" value="MFS_dom"/>
</dbReference>
<sequence>MESWKVNLISVWFGCFFTGLAISQILPFLPLYVSQLGVTSHEALSMWSGLTFSVTFLVSAIVSPMWGSLADRKGRKLMLLRASLGMAIAILLQAFATNVWQLFFLRAVMGLTSGYIPNAMALVASQVPRERSGWALSTLSTAQISGVIGGPLLGGFLADHVGLRAVFIITAILLVISFLVTLFLIKEGGRPVISKSERLSGRAVFASLPYPGLVISLFVTTMVIQLCNGSVGPILALFIKSMEPDSNNIAFLSGMIAAVPGVSALISAPRLGKLGDRIGTARILMATLIFAVVLFFAMSFVTSPLQLGVLRFLLGFADGAMLPAVQTLLVKYSSDQVTGRIFGYNQSFMYLGNVAGPLIGASVSAMAGFRWVFAATAIVVLINIIQLATALRRRRQLAEAKSAK</sequence>
<feature type="transmembrane region" description="Helical" evidence="7">
    <location>
        <begin position="251"/>
        <end position="271"/>
    </location>
</feature>
<proteinExistence type="predicted"/>
<dbReference type="Pfam" id="PF07690">
    <property type="entry name" value="MFS_1"/>
    <property type="match status" value="1"/>
</dbReference>
<dbReference type="RefSeq" id="WP_266179584.1">
    <property type="nucleotide sequence ID" value="NZ_JAPKNE010000006.1"/>
</dbReference>
<dbReference type="SUPFAM" id="SSF103473">
    <property type="entry name" value="MFS general substrate transporter"/>
    <property type="match status" value="2"/>
</dbReference>
<evidence type="ECO:0000313" key="10">
    <source>
        <dbReference type="Proteomes" id="UP001146015"/>
    </source>
</evidence>
<comment type="caution">
    <text evidence="9">The sequence shown here is derived from an EMBL/GenBank/DDBJ whole genome shotgun (WGS) entry which is preliminary data.</text>
</comment>
<dbReference type="PANTHER" id="PTHR43414:SF6">
    <property type="entry name" value="MULTIDRUG RESISTANCE PROTEIN MDTG"/>
    <property type="match status" value="1"/>
</dbReference>
<feature type="transmembrane region" description="Helical" evidence="7">
    <location>
        <begin position="371"/>
        <end position="391"/>
    </location>
</feature>
<feature type="transmembrane region" description="Helical" evidence="7">
    <location>
        <begin position="78"/>
        <end position="96"/>
    </location>
</feature>
<feature type="transmembrane region" description="Helical" evidence="7">
    <location>
        <begin position="309"/>
        <end position="330"/>
    </location>
</feature>
<evidence type="ECO:0000313" key="9">
    <source>
        <dbReference type="EMBL" id="MCX5575499.1"/>
    </source>
</evidence>
<evidence type="ECO:0000256" key="6">
    <source>
        <dbReference type="ARBA" id="ARBA00023136"/>
    </source>
</evidence>
<keyword evidence="10" id="KW-1185">Reference proteome</keyword>
<feature type="transmembrane region" description="Helical" evidence="7">
    <location>
        <begin position="47"/>
        <end position="66"/>
    </location>
</feature>
<feature type="domain" description="Major facilitator superfamily (MFS) profile" evidence="8">
    <location>
        <begin position="7"/>
        <end position="395"/>
    </location>
</feature>
<feature type="transmembrane region" description="Helical" evidence="7">
    <location>
        <begin position="163"/>
        <end position="185"/>
    </location>
</feature>
<dbReference type="PRINTS" id="PR01035">
    <property type="entry name" value="TCRTETA"/>
</dbReference>
<keyword evidence="6 7" id="KW-0472">Membrane</keyword>
<dbReference type="Gene3D" id="1.20.1250.20">
    <property type="entry name" value="MFS general substrate transporter like domains"/>
    <property type="match status" value="2"/>
</dbReference>
<dbReference type="CDD" id="cd17391">
    <property type="entry name" value="MFS_MdtG_MDR_like"/>
    <property type="match status" value="1"/>
</dbReference>
<dbReference type="PROSITE" id="PS50850">
    <property type="entry name" value="MFS"/>
    <property type="match status" value="1"/>
</dbReference>
<evidence type="ECO:0000256" key="5">
    <source>
        <dbReference type="ARBA" id="ARBA00022989"/>
    </source>
</evidence>
<evidence type="ECO:0000256" key="7">
    <source>
        <dbReference type="SAM" id="Phobius"/>
    </source>
</evidence>
<dbReference type="EMBL" id="JAPKNE010000006">
    <property type="protein sequence ID" value="MCX5575499.1"/>
    <property type="molecule type" value="Genomic_DNA"/>
</dbReference>
<keyword evidence="3" id="KW-1003">Cell membrane</keyword>
<dbReference type="InterPro" id="IPR001958">
    <property type="entry name" value="Tet-R_TetA/multi-R_MdtG-like"/>
</dbReference>
<evidence type="ECO:0000256" key="3">
    <source>
        <dbReference type="ARBA" id="ARBA00022475"/>
    </source>
</evidence>
<keyword evidence="4 7" id="KW-0812">Transmembrane</keyword>
<reference evidence="9" key="1">
    <citation type="submission" date="2022-11" db="EMBL/GenBank/DDBJ databases">
        <title>Biodiversity and phylogenetic relationships of bacteria.</title>
        <authorList>
            <person name="Machado R.A.R."/>
            <person name="Bhat A."/>
            <person name="Loulou A."/>
            <person name="Kallel S."/>
        </authorList>
    </citation>
    <scope>NUCLEOTIDE SEQUENCE</scope>
    <source>
        <strain evidence="9">E-TC7</strain>
    </source>
</reference>
<name>A0ABT3W476_9ENTR</name>
<protein>
    <submittedName>
        <fullName evidence="9">Multidrug efflux MFS transporter</fullName>
    </submittedName>
</protein>
<evidence type="ECO:0000256" key="4">
    <source>
        <dbReference type="ARBA" id="ARBA00022692"/>
    </source>
</evidence>
<feature type="transmembrane region" description="Helical" evidence="7">
    <location>
        <begin position="342"/>
        <end position="365"/>
    </location>
</feature>
<evidence type="ECO:0000256" key="1">
    <source>
        <dbReference type="ARBA" id="ARBA00004651"/>
    </source>
</evidence>
<dbReference type="InterPro" id="IPR005828">
    <property type="entry name" value="MFS_sugar_transport-like"/>
</dbReference>
<organism evidence="9 10">
    <name type="scientific">Enterobacter nematophilus</name>
    <dbReference type="NCBI Taxonomy" id="2994648"/>
    <lineage>
        <taxon>Bacteria</taxon>
        <taxon>Pseudomonadati</taxon>
        <taxon>Pseudomonadota</taxon>
        <taxon>Gammaproteobacteria</taxon>
        <taxon>Enterobacterales</taxon>
        <taxon>Enterobacteriaceae</taxon>
        <taxon>Enterobacter</taxon>
    </lineage>
</organism>
<evidence type="ECO:0000256" key="2">
    <source>
        <dbReference type="ARBA" id="ARBA00022448"/>
    </source>
</evidence>
<dbReference type="PANTHER" id="PTHR43414">
    <property type="entry name" value="MULTIDRUG RESISTANCE PROTEIN MDTG"/>
    <property type="match status" value="1"/>
</dbReference>
<dbReference type="Proteomes" id="UP001146015">
    <property type="component" value="Unassembled WGS sequence"/>
</dbReference>
<comment type="subcellular location">
    <subcellularLocation>
        <location evidence="1">Cell membrane</location>
        <topology evidence="1">Multi-pass membrane protein</topology>
    </subcellularLocation>
</comment>
<dbReference type="InterPro" id="IPR036259">
    <property type="entry name" value="MFS_trans_sf"/>
</dbReference>
<feature type="transmembrane region" description="Helical" evidence="7">
    <location>
        <begin position="102"/>
        <end position="124"/>
    </location>
</feature>
<dbReference type="InterPro" id="IPR011701">
    <property type="entry name" value="MFS"/>
</dbReference>
<evidence type="ECO:0000259" key="8">
    <source>
        <dbReference type="PROSITE" id="PS50850"/>
    </source>
</evidence>
<feature type="transmembrane region" description="Helical" evidence="7">
    <location>
        <begin position="136"/>
        <end position="157"/>
    </location>
</feature>
<feature type="transmembrane region" description="Helical" evidence="7">
    <location>
        <begin position="206"/>
        <end position="239"/>
    </location>
</feature>
<accession>A0ABT3W476</accession>
<dbReference type="Pfam" id="PF00083">
    <property type="entry name" value="Sugar_tr"/>
    <property type="match status" value="1"/>
</dbReference>
<gene>
    <name evidence="9" type="ORF">OSH03_16220</name>
</gene>
<keyword evidence="5 7" id="KW-1133">Transmembrane helix</keyword>